<dbReference type="AlphaFoldDB" id="A0A1X7U191"/>
<evidence type="ECO:0000256" key="1">
    <source>
        <dbReference type="SAM" id="MobiDB-lite"/>
    </source>
</evidence>
<protein>
    <submittedName>
        <fullName evidence="2">Uncharacterized protein</fullName>
    </submittedName>
</protein>
<feature type="region of interest" description="Disordered" evidence="1">
    <location>
        <begin position="322"/>
        <end position="377"/>
    </location>
</feature>
<organism evidence="2">
    <name type="scientific">Amphimedon queenslandica</name>
    <name type="common">Sponge</name>
    <dbReference type="NCBI Taxonomy" id="400682"/>
    <lineage>
        <taxon>Eukaryota</taxon>
        <taxon>Metazoa</taxon>
        <taxon>Porifera</taxon>
        <taxon>Demospongiae</taxon>
        <taxon>Heteroscleromorpha</taxon>
        <taxon>Haplosclerida</taxon>
        <taxon>Niphatidae</taxon>
        <taxon>Amphimedon</taxon>
    </lineage>
</organism>
<feature type="compositionally biased region" description="Polar residues" evidence="1">
    <location>
        <begin position="349"/>
        <end position="363"/>
    </location>
</feature>
<name>A0A1X7U191_AMPQE</name>
<dbReference type="EnsemblMetazoa" id="Aqu2.1.21498_001">
    <property type="protein sequence ID" value="Aqu2.1.21498_001"/>
    <property type="gene ID" value="Aqu2.1.21498"/>
</dbReference>
<reference evidence="2" key="1">
    <citation type="submission" date="2017-05" db="UniProtKB">
        <authorList>
            <consortium name="EnsemblMetazoa"/>
        </authorList>
    </citation>
    <scope>IDENTIFICATION</scope>
</reference>
<feature type="region of interest" description="Disordered" evidence="1">
    <location>
        <begin position="87"/>
        <end position="118"/>
    </location>
</feature>
<accession>A0A1X7U191</accession>
<dbReference type="InParanoid" id="A0A1X7U191"/>
<evidence type="ECO:0000313" key="2">
    <source>
        <dbReference type="EnsemblMetazoa" id="Aqu2.1.21498_001"/>
    </source>
</evidence>
<proteinExistence type="predicted"/>
<sequence>MMKKSLIPTYIINCFEAAGYDTLDAICEMDGDVSISEIEKYIDKQKQRLPSCMRPNYDDASDAKTPFEFPPGHRKVISKFIRSVHEKHKPASEASGSNLEISPPPSKKRKTVKNPEVREDIPVVSQDIRGKILHWTKNYNKGELAALEEGVDFNIVVSKSTSNPEKCNASISCRCGNSYSITTNAKGERLISNWSRHMKLCGKKKSRKPSEQSTLQQFLQTAGKANGCKVLPPVSCSTAILSQDCESVSPSHLHPNSLLLSSPSSSPEALHKKFAIKQGNLQPALQSTGNSDSTTCITTQFTCTRSPPVLCSSSMSLSQQLASVSPLPPNLIPNSPEKTQPASSPPSSPLKQTKQGTYPSCINYSPKELAPSTQVFQ</sequence>